<feature type="region of interest" description="C-terminal hotdog fold" evidence="9">
    <location>
        <begin position="1084"/>
        <end position="1236"/>
    </location>
</feature>
<dbReference type="SUPFAM" id="SSF55048">
    <property type="entry name" value="Probable ACP-binding domain of malonyl-CoA ACP transacylase"/>
    <property type="match status" value="3"/>
</dbReference>
<dbReference type="InterPro" id="IPR016039">
    <property type="entry name" value="Thiolase-like"/>
</dbReference>
<feature type="domain" description="Ketosynthase family 3 (KS3)" evidence="12">
    <location>
        <begin position="3489"/>
        <end position="3915"/>
    </location>
</feature>
<dbReference type="PROSITE" id="PS00606">
    <property type="entry name" value="KS3_1"/>
    <property type="match status" value="3"/>
</dbReference>
<feature type="domain" description="PKS/mFAS DH" evidence="13">
    <location>
        <begin position="2660"/>
        <end position="2935"/>
    </location>
</feature>
<evidence type="ECO:0000256" key="9">
    <source>
        <dbReference type="PROSITE-ProRule" id="PRU01363"/>
    </source>
</evidence>
<keyword evidence="6" id="KW-0045">Antibiotic biosynthesis</keyword>
<dbReference type="InterPro" id="IPR042104">
    <property type="entry name" value="PKS_dehydratase_sf"/>
</dbReference>
<dbReference type="InterPro" id="IPR016035">
    <property type="entry name" value="Acyl_Trfase/lysoPLipase"/>
</dbReference>
<dbReference type="InterPro" id="IPR014031">
    <property type="entry name" value="Ketoacyl_synth_C"/>
</dbReference>
<dbReference type="Gene3D" id="3.40.366.10">
    <property type="entry name" value="Malonyl-Coenzyme A Acyl Carrier Protein, domain 2"/>
    <property type="match status" value="3"/>
</dbReference>
<feature type="domain" description="Carrier" evidence="11">
    <location>
        <begin position="3396"/>
        <end position="3471"/>
    </location>
</feature>
<keyword evidence="7" id="KW-0511">Multifunctional enzyme</keyword>
<dbReference type="SMART" id="SM00825">
    <property type="entry name" value="PKS_KS"/>
    <property type="match status" value="3"/>
</dbReference>
<organism evidence="14 15">
    <name type="scientific">Streptomyces luomodiensis</name>
    <dbReference type="NCBI Taxonomy" id="3026192"/>
    <lineage>
        <taxon>Bacteria</taxon>
        <taxon>Bacillati</taxon>
        <taxon>Actinomycetota</taxon>
        <taxon>Actinomycetes</taxon>
        <taxon>Kitasatosporales</taxon>
        <taxon>Streptomycetaceae</taxon>
        <taxon>Streptomyces</taxon>
    </lineage>
</organism>
<dbReference type="Pfam" id="PF00698">
    <property type="entry name" value="Acyl_transf_1"/>
    <property type="match status" value="3"/>
</dbReference>
<dbReference type="PROSITE" id="PS52019">
    <property type="entry name" value="PKS_MFAS_DH"/>
    <property type="match status" value="3"/>
</dbReference>
<dbReference type="PROSITE" id="PS50075">
    <property type="entry name" value="CARRIER"/>
    <property type="match status" value="3"/>
</dbReference>
<evidence type="ECO:0000256" key="5">
    <source>
        <dbReference type="ARBA" id="ARBA00022679"/>
    </source>
</evidence>
<keyword evidence="5" id="KW-0808">Transferase</keyword>
<dbReference type="PROSITE" id="PS00012">
    <property type="entry name" value="PHOSPHOPANTETHEINE"/>
    <property type="match status" value="3"/>
</dbReference>
<name>A0ABY9V8K9_9ACTN</name>
<dbReference type="SUPFAM" id="SSF53901">
    <property type="entry name" value="Thiolase-like"/>
    <property type="match status" value="3"/>
</dbReference>
<feature type="active site" description="Proton donor; for dehydratase activity" evidence="9">
    <location>
        <position position="2859"/>
    </location>
</feature>
<dbReference type="Proteomes" id="UP001305606">
    <property type="component" value="Chromosome"/>
</dbReference>
<comment type="cofactor">
    <cofactor evidence="1">
        <name>pantetheine 4'-phosphate</name>
        <dbReference type="ChEBI" id="CHEBI:47942"/>
    </cofactor>
</comment>
<dbReference type="Pfam" id="PF08990">
    <property type="entry name" value="Docking"/>
    <property type="match status" value="1"/>
</dbReference>
<dbReference type="InterPro" id="IPR020841">
    <property type="entry name" value="PKS_Beta-ketoAc_synthase_dom"/>
</dbReference>
<evidence type="ECO:0000313" key="15">
    <source>
        <dbReference type="Proteomes" id="UP001305606"/>
    </source>
</evidence>
<evidence type="ECO:0000256" key="3">
    <source>
        <dbReference type="ARBA" id="ARBA00022450"/>
    </source>
</evidence>
<dbReference type="SUPFAM" id="SSF47336">
    <property type="entry name" value="ACP-like"/>
    <property type="match status" value="3"/>
</dbReference>
<dbReference type="InterPro" id="IPR050091">
    <property type="entry name" value="PKS_NRPS_Biosynth_Enz"/>
</dbReference>
<dbReference type="Gene3D" id="1.10.1200.10">
    <property type="entry name" value="ACP-like"/>
    <property type="match status" value="3"/>
</dbReference>
<feature type="region of interest" description="Disordered" evidence="10">
    <location>
        <begin position="461"/>
        <end position="485"/>
    </location>
</feature>
<accession>A0ABY9V8K9</accession>
<dbReference type="InterPro" id="IPR014030">
    <property type="entry name" value="Ketoacyl_synth_N"/>
</dbReference>
<dbReference type="SMART" id="SM01294">
    <property type="entry name" value="PKS_PP_betabranch"/>
    <property type="match status" value="3"/>
</dbReference>
<evidence type="ECO:0000256" key="8">
    <source>
        <dbReference type="ARBA" id="ARBA00023315"/>
    </source>
</evidence>
<dbReference type="InterPro" id="IPR032821">
    <property type="entry name" value="PKS_assoc"/>
</dbReference>
<dbReference type="SMART" id="SM00827">
    <property type="entry name" value="PKS_AT"/>
    <property type="match status" value="3"/>
</dbReference>
<keyword evidence="4" id="KW-0597">Phosphoprotein</keyword>
<feature type="region of interest" description="C-terminal hotdog fold" evidence="9">
    <location>
        <begin position="4558"/>
        <end position="4700"/>
    </location>
</feature>
<dbReference type="Gene3D" id="3.10.129.110">
    <property type="entry name" value="Polyketide synthase dehydratase"/>
    <property type="match status" value="3"/>
</dbReference>
<dbReference type="InterPro" id="IPR014043">
    <property type="entry name" value="Acyl_transferase_dom"/>
</dbReference>
<dbReference type="InterPro" id="IPR016036">
    <property type="entry name" value="Malonyl_transacylase_ACP-bd"/>
</dbReference>
<feature type="domain" description="PKS/mFAS DH" evidence="13">
    <location>
        <begin position="946"/>
        <end position="1236"/>
    </location>
</feature>
<evidence type="ECO:0000256" key="10">
    <source>
        <dbReference type="SAM" id="MobiDB-lite"/>
    </source>
</evidence>
<dbReference type="Pfam" id="PF21089">
    <property type="entry name" value="PKS_DH_N"/>
    <property type="match status" value="3"/>
</dbReference>
<dbReference type="Pfam" id="PF00550">
    <property type="entry name" value="PP-binding"/>
    <property type="match status" value="3"/>
</dbReference>
<dbReference type="CDD" id="cd00833">
    <property type="entry name" value="PKS"/>
    <property type="match status" value="3"/>
</dbReference>
<feature type="region of interest" description="N-terminal hotdog fold" evidence="9">
    <location>
        <begin position="946"/>
        <end position="1070"/>
    </location>
</feature>
<feature type="region of interest" description="Disordered" evidence="10">
    <location>
        <begin position="5276"/>
        <end position="5302"/>
    </location>
</feature>
<dbReference type="Gene3D" id="3.30.70.3290">
    <property type="match status" value="3"/>
</dbReference>
<feature type="active site" description="Proton acceptor; for dehydratase activity" evidence="9">
    <location>
        <position position="978"/>
    </location>
</feature>
<dbReference type="PANTHER" id="PTHR43775:SF51">
    <property type="entry name" value="INACTIVE PHENOLPHTHIOCEROL SYNTHESIS POLYKETIDE SYNTHASE TYPE I PKS1-RELATED"/>
    <property type="match status" value="1"/>
</dbReference>
<dbReference type="InterPro" id="IPR036291">
    <property type="entry name" value="NAD(P)-bd_dom_sf"/>
</dbReference>
<dbReference type="Gene3D" id="3.40.47.10">
    <property type="match status" value="3"/>
</dbReference>
<dbReference type="PROSITE" id="PS52004">
    <property type="entry name" value="KS3_2"/>
    <property type="match status" value="3"/>
</dbReference>
<dbReference type="Gene3D" id="3.40.50.720">
    <property type="entry name" value="NAD(P)-binding Rossmann-like Domain"/>
    <property type="match status" value="3"/>
</dbReference>
<reference evidence="14 15" key="1">
    <citation type="submission" date="2023-02" db="EMBL/GenBank/DDBJ databases">
        <title>Streptomyces sp. SCA4-21 with antifungal activity against Fusarium oxysporum f. sp. cubense, Streptomyces sp. SCA2-17 with antifungal activity against Fusarium oxysporum f. sp. cubense.</title>
        <authorList>
            <person name="Qi D."/>
        </authorList>
    </citation>
    <scope>NUCLEOTIDE SEQUENCE [LARGE SCALE GENOMIC DNA]</scope>
    <source>
        <strain evidence="14 15">SCA4-21</strain>
    </source>
</reference>
<feature type="domain" description="Ketosynthase family 3 (KS3)" evidence="12">
    <location>
        <begin position="33"/>
        <end position="459"/>
    </location>
</feature>
<dbReference type="PANTHER" id="PTHR43775">
    <property type="entry name" value="FATTY ACID SYNTHASE"/>
    <property type="match status" value="1"/>
</dbReference>
<dbReference type="InterPro" id="IPR057326">
    <property type="entry name" value="KR_dom"/>
</dbReference>
<dbReference type="Pfam" id="PF14765">
    <property type="entry name" value="PS-DH"/>
    <property type="match status" value="3"/>
</dbReference>
<dbReference type="InterPro" id="IPR018201">
    <property type="entry name" value="Ketoacyl_synth_AS"/>
</dbReference>
<keyword evidence="8" id="KW-0012">Acyltransferase</keyword>
<evidence type="ECO:0000256" key="1">
    <source>
        <dbReference type="ARBA" id="ARBA00001957"/>
    </source>
</evidence>
<dbReference type="Pfam" id="PF00109">
    <property type="entry name" value="ketoacyl-synt"/>
    <property type="match status" value="3"/>
</dbReference>
<feature type="active site" description="Proton acceptor; for dehydratase activity" evidence="9">
    <location>
        <position position="4439"/>
    </location>
</feature>
<dbReference type="Pfam" id="PF08659">
    <property type="entry name" value="KR"/>
    <property type="match status" value="3"/>
</dbReference>
<feature type="region of interest" description="N-terminal hotdog fold" evidence="9">
    <location>
        <begin position="2660"/>
        <end position="2785"/>
    </location>
</feature>
<comment type="pathway">
    <text evidence="2">Antibiotic biosynthesis.</text>
</comment>
<dbReference type="InterPro" id="IPR009081">
    <property type="entry name" value="PP-bd_ACP"/>
</dbReference>
<dbReference type="InterPro" id="IPR020807">
    <property type="entry name" value="PKS_DH"/>
</dbReference>
<dbReference type="SMART" id="SM00826">
    <property type="entry name" value="PKS_DH"/>
    <property type="match status" value="3"/>
</dbReference>
<dbReference type="InterPro" id="IPR036736">
    <property type="entry name" value="ACP-like_sf"/>
</dbReference>
<dbReference type="InterPro" id="IPR020802">
    <property type="entry name" value="TesA-like"/>
</dbReference>
<feature type="region of interest" description="Disordered" evidence="10">
    <location>
        <begin position="794"/>
        <end position="815"/>
    </location>
</feature>
<evidence type="ECO:0000256" key="6">
    <source>
        <dbReference type="ARBA" id="ARBA00023194"/>
    </source>
</evidence>
<dbReference type="Pfam" id="PF02801">
    <property type="entry name" value="Ketoacyl-synt_C"/>
    <property type="match status" value="3"/>
</dbReference>
<dbReference type="SMART" id="SM00824">
    <property type="entry name" value="PKS_TE"/>
    <property type="match status" value="1"/>
</dbReference>
<feature type="region of interest" description="N-terminal hotdog fold" evidence="9">
    <location>
        <begin position="4406"/>
        <end position="4540"/>
    </location>
</feature>
<dbReference type="InterPro" id="IPR006162">
    <property type="entry name" value="Ppantetheine_attach_site"/>
</dbReference>
<feature type="active site" description="Proton donor; for dehydratase activity" evidence="9">
    <location>
        <position position="4619"/>
    </location>
</feature>
<dbReference type="Pfam" id="PF16197">
    <property type="entry name" value="KAsynt_C_assoc"/>
    <property type="match status" value="3"/>
</dbReference>
<keyword evidence="15" id="KW-1185">Reference proteome</keyword>
<dbReference type="CDD" id="cd08956">
    <property type="entry name" value="KR_3_FAS_SDR_x"/>
    <property type="match status" value="3"/>
</dbReference>
<dbReference type="Pfam" id="PF00975">
    <property type="entry name" value="Thioesterase"/>
    <property type="match status" value="1"/>
</dbReference>
<dbReference type="InterPro" id="IPR001031">
    <property type="entry name" value="Thioesterase"/>
</dbReference>
<proteinExistence type="predicted"/>
<evidence type="ECO:0000259" key="13">
    <source>
        <dbReference type="PROSITE" id="PS52019"/>
    </source>
</evidence>
<feature type="domain" description="Carrier" evidence="11">
    <location>
        <begin position="5145"/>
        <end position="5220"/>
    </location>
</feature>
<dbReference type="InterPro" id="IPR015083">
    <property type="entry name" value="NorB/c/GfsB-D-like_docking"/>
</dbReference>
<dbReference type="InterPro" id="IPR049551">
    <property type="entry name" value="PKS_DH_C"/>
</dbReference>
<evidence type="ECO:0000259" key="11">
    <source>
        <dbReference type="PROSITE" id="PS50075"/>
    </source>
</evidence>
<feature type="compositionally biased region" description="Low complexity" evidence="10">
    <location>
        <begin position="461"/>
        <end position="479"/>
    </location>
</feature>
<dbReference type="InterPro" id="IPR013968">
    <property type="entry name" value="PKS_KR"/>
</dbReference>
<feature type="domain" description="Carrier" evidence="11">
    <location>
        <begin position="1677"/>
        <end position="1752"/>
    </location>
</feature>
<feature type="active site" description="Proton donor; for dehydratase activity" evidence="9">
    <location>
        <position position="1145"/>
    </location>
</feature>
<dbReference type="SMART" id="SM00822">
    <property type="entry name" value="PKS_KR"/>
    <property type="match status" value="3"/>
</dbReference>
<keyword evidence="3" id="KW-0596">Phosphopantetheine</keyword>
<evidence type="ECO:0000256" key="7">
    <source>
        <dbReference type="ARBA" id="ARBA00023268"/>
    </source>
</evidence>
<dbReference type="InterPro" id="IPR001227">
    <property type="entry name" value="Ac_transferase_dom_sf"/>
</dbReference>
<feature type="domain" description="PKS/mFAS DH" evidence="13">
    <location>
        <begin position="4406"/>
        <end position="4700"/>
    </location>
</feature>
<gene>
    <name evidence="14" type="ORF">PS467_40815</name>
</gene>
<dbReference type="InterPro" id="IPR049900">
    <property type="entry name" value="PKS_mFAS_DH"/>
</dbReference>
<dbReference type="Gene3D" id="3.40.50.1820">
    <property type="entry name" value="alpha/beta hydrolase"/>
    <property type="match status" value="1"/>
</dbReference>
<dbReference type="InterPro" id="IPR020806">
    <property type="entry name" value="PKS_PP-bd"/>
</dbReference>
<dbReference type="EMBL" id="CP117522">
    <property type="protein sequence ID" value="WNF01241.1"/>
    <property type="molecule type" value="Genomic_DNA"/>
</dbReference>
<evidence type="ECO:0000259" key="12">
    <source>
        <dbReference type="PROSITE" id="PS52004"/>
    </source>
</evidence>
<dbReference type="SUPFAM" id="SSF53474">
    <property type="entry name" value="alpha/beta-Hydrolases"/>
    <property type="match status" value="1"/>
</dbReference>
<feature type="region of interest" description="C-terminal hotdog fold" evidence="9">
    <location>
        <begin position="2798"/>
        <end position="2935"/>
    </location>
</feature>
<feature type="domain" description="Ketosynthase family 3 (KS3)" evidence="12">
    <location>
        <begin position="1770"/>
        <end position="2196"/>
    </location>
</feature>
<dbReference type="Pfam" id="PF22953">
    <property type="entry name" value="SpnB_Rossmann"/>
    <property type="match status" value="3"/>
</dbReference>
<evidence type="ECO:0000313" key="14">
    <source>
        <dbReference type="EMBL" id="WNF01241.1"/>
    </source>
</evidence>
<dbReference type="SUPFAM" id="SSF52151">
    <property type="entry name" value="FabD/lysophospholipase-like"/>
    <property type="match status" value="3"/>
</dbReference>
<dbReference type="SUPFAM" id="SSF51735">
    <property type="entry name" value="NAD(P)-binding Rossmann-fold domains"/>
    <property type="match status" value="6"/>
</dbReference>
<dbReference type="SMART" id="SM00823">
    <property type="entry name" value="PKS_PP"/>
    <property type="match status" value="3"/>
</dbReference>
<dbReference type="InterPro" id="IPR049552">
    <property type="entry name" value="PKS_DH_N"/>
</dbReference>
<sequence>MAEEEKLRQYLAAALGELKQTRQRLQKAEAAGHEPVAIVGMACRYPGGVASPEDLWRLVAEGRDAITEFPTDRGWDVDGLYDPDPESVGKSYSRHGGFLHDAADFDADFFGISPREATATDPQQRLLLETAWEALERAGVDPAGLRGSRTGVFAGLMYGDYAVRLHRAPEGFEGMLSTGSAGSVASGRVSYTFGFEGPAVTVDTACSSSLVALHLAAQALRNGECDLALAGGVTVMATPSTFVEFSRQRGLAPDGRCKSFSDDADGTGWAEGVGLLVMERLSDARRNGHQVLAVVRGSAVNQDGASNGLTAPNGPSQQRVIRQALASGRLGPGDVDVVDAHGTGTTLGDPIEAQALLATYGQDRPEDRPLWLGSVKSNIGHAQAAAGAASVIKMVMAMRQGVLPRTLHVGEPSRHVDWSAGAVNLLTEDQPWPEVDRPRRAAVSSFGISGTNAHVILEQAPAETRPASEPAEEPSAPAAAEDRPAEGAPVPWLLSARTEAALADQARRLAGSLTGLDTLDIGFSLAARTRFEHRAVVVGRDRDELLSGLAALAEGRSAAGVVRGEEVDGGPVFVFPGQGSQWVGMARGLMDGSPVFAGRMAECAAALAPHTDWSLLDVVRAADPAALERVDVVQPVLFAVMVSLAAVWESYGVRPSAVVGHSQGEIAAACVAGALSLEDAAKVVALRSRSLLRLSGQGGMVSVAASLARVEARIAALGGGLEVAVVNAPELVVVSGDPDALDALVASCETDGVRARRIAVDYASHSAHVEQLRDELAEALSGIRPVAGRVPFYSTVGDEASPGRSEGEDEPTGTTALDADYWYRNLRQPVRFDAAVETAIQAGNELFIEVSPHPVLTGAVQQNAERLERRVAAIGTLRRAEEEPYRLLTSLAEAHAHGAAVDWTATFHGGRRVALPTYAFQHERYWLPDEPGSGDIGAVGLGALGHPLLGAAVRLADSDSVVLTGRLSLHTHPWLADHAVAGEAVFPPAAFVELALRAGDEVGCDVVEELTLRAPLVLPASGGVQVQLVIGAPVGARRSVAVYSRVESADEAQGWVQHVAGVLAAGTDTAAPSFDLSQWPPAGARPLPVDDLYERLADRGHGYGPAFQGLRAAWQRGTDLFAEVALPADTAGQAAQFGMHPALLDAALHLTTANADSATDHGTGGITLPSDWSGVRLFAVGSSVLRVRVTADGAVQLADGVGAPVAAVDSVASRHVEVAVRGTGDSLFRLEWSPAPAPASAQASETPAPVVLGTDFADVEDLRQAIEAGTPAPDVVIHPTAGGTARTVLPLLQQWLTLPELAGTRLVVVTRGAVSTASGEDVADLAAATVWGLVRSAQSEHPGRFVLVDLDEAAGLAAASSAVGDEDQLAVRGGRVLAARLVRAVPGEDKDEDERLPVWPADGTVLVTGGTGTLGGLVARHLVRRWGVRRLLLLSRRGADAPGAGLLAEELAELGARVDVVACDVSDRQALAGVLSGVSLSAVVHTAGVLRDATIASMTGEQVDEVVRAKADAAWHLHELTREMDLSAFVLFSSAAGVLGSPGQGNYAAANAFLDALAASRRAQGLPGVSLAWGLWAPASDMTGDMTEADRRRMARAGFKAMSPEEGLALFDTALRLDMPAVMPASFDWSAVRRQTETVPSVLRGLIRPSRRTAAGGEGSSAFARQLLAMAEPERERFLVDLVRTEVAAVLGHAGADAVAADRAFKELGFDSLTAVELRNRLGAVTGLTLPATLVFDHPRPVAVARYLLGDLVGTADAARPELPVAAVADEPIAIVGMACRFPGGVGTPEDLWRLVADGTDVISGFPTDRGWDVDGLYDPDPEHPGTSYTREGGFLSAVADFDAAFFGISPREAAATDPQQRLLLETAWEAFERTGIDPSTLLGSRTGVFVGSNAQDYAAYVVGAPEESVGYLATGSAASVMSGRVAYTFGLEGPAVTVDTACSSSLVALHLAAQALRNGECTLALAGGVTVMTTPGLFVDFSRQKALSPDGRCKSFSDDADGTGWSEGVGLLVVERLSDARRNGHQVLAVVRGSAVNQDGASNGLTAPNGPSQQRVIRQALASGRLGPGDVDVVEAHGTGTTLGDPIEAQALLATYGQDRPEDRPLWLGSVKSNIGHAQAAAGVAGIIKMVMAMRQGVLPRTLHVGEPSRHVDWSAGAVSLLTEERAWPEVGRPRRAAVSSFGISGTNAHVIVEQAPAEARPVLEPAGDGLVPWVVSAKTGSALGEQAGRLVDVASGARPVDVGFSLATGRASFEHRAVVVGRDRDVLLAGVESIAEDMAAPGVIRAVAEAGKSPVFVFSGEGAQWVGMARGLLEGSPVFAGRMAECAAALEPYVDWSLLAVVRGEEGAPSPDRVDVGQPVLFAVMVSLAAVWESYGVRPSAVVGHSRGEIAAACVAGALSLADAARLVVARGRLLVGARGAGAMVSVALSAEGVGERLSGGLEIAAVNGPASVVVAGDPAEVAGFAEACERDGIRVRQVSDAFAFHTSQMDAIGEELAAAVAGLSPRASEVPLYSTVTGGLLDTVTMDADYWRRNLREPVRFEAAVRALLGAGHGLFIEVSPHPVLTGAVEQTAEEHGTRAVAFGTLRRDEDDRARLLTSLAQAYVHGADVDWSVWFEGLGARRVELPTYAFQRQRYWLESSTQTADVVSAGLGTAGHPLLGAAVSVAEADAAVVLTGRLSLHTHAWLADHVIGGSVLLPGTAFVELALRAGDEVGCDAVEELTLYAPLVFPAAGAVQVQVVVGDVVDGRRPVGVHSRVEDGQSAAEWVQHAAGTLVAGDRTEPDFELTQWPPAGAEAVPVDDFYARLAEAGYGYGPVFQGLRAVWRRGDHVFAEVALPSDAAAQAGRFGIHPALLDAALQAMALQAFSSGEIILPFAWSGVRLHAVGGSALRVRLTRTAADAVAVAIADTAGAPVISVDTLTMREVTPEQLATASRGDDGMLGVEWVPVVHSAVQPTRLVEWAEGVSFPEDTDGARAVVVDCRTATEAPAGADTPRAVSAEVRRVLTAVQEWLARPETAGCPLVVVTRGAVSTAPGEDVADLAGAAVWGLVRSAQSEHPGRLFLVDADDHEYVPSVVAAALAAGEPQLAVRHGQVRAARLTRVRAAGEDERLPVWPADGTVLVTGGTGTLGGLVARHLVRRWGVRRLLLLSRRGADAPGAGLLAEELAGLGAHVDVVACDVSDRRALADVLSGVSLSAVVHTAGVVRDATVTSMTGEQVDEVLRAKADAAWHLHELTREMDLSAFVLFSSAAGVLGNPGQGNYAAANAFLDALAVTRRAQGLPAVSLGWGLWAPASDMTGELSEADRQRMARAGVKAMSAEEGLALFDTATAGSAATVLPMRLDLAALQRQGPELPPLVRGLVRPSRRVAAGGAGSSDLVRRLAGLTEPERERLLVDLVRSEAAAALGHAGVEAVGAERAFNELGFDSLTAVELRNRLGAVTGLRLPATLVFDYPRPAAVARYLLGELVGAADAAGAEPAVAAVADEPIAIVGMACRYPGGVGNPDQLWQLVAGGRDVVSEFPVDRGWDLANLFHPDPDRTGTSYSRHGGFLHDAADFDAGFFGVSPREATAMDPQQRLLLETAWEAIESAGVDPASLRGTRTGVFAGVMYSDYAARLRQVPEGFEGLLSTGNAGSVASGRVAYTFGFEGPAVTVDTACSSSLVALHLAAQALRNGECSLALAGGVALMATPTTFVEFSRQRGLAPDGRCKSFSDAADGVGWSEGVGLLVVERLSDARRNGHPVLAVVRGSAVNQDGASNGLTAPNGPSQQRVIRQALAGARLDPSELDVVEGHGTGTRLGDPIEAQALLATYGQGRPEDRPLWLGSVKSNLGHTQAAAGVAGVIKMIMAMRHGVIPRSLHAGEPSRHIDWSAGAVRLLAEDQPWPEVDRPRRAAVSSFGISGTNAHVILEQPPAGGLSPDAPLLDELPPAEAVDEARTEEGPADGADVPVPWMLSARSAEALAEQARRLAEAVTGDGAPRPVDVGYSLATGRSLFEHRAIVLGRDREELVSGLGAVAEGRSAAGVVQGGPATGHEPVFVFSGEGSQWLGMARGLLESSPVFASRMAECAAALAPYTGWSLLAVVRGEEGAPSAERVDVGQPVLFAVMVSLAAVWESYGVRPAAVVGHSRGEIAAACVAGGLSLPDAAALITARARLLYQAGVAGQGGMAAVELPEERVRARLTGNLEIAAVNGPESVVVAGEAGELAEFVAACAGDGVRTRQVSAEYAYHSAQMEAIGEAFTTVAASLTARSATVPFYSTVTGGPLDTAACDADYWYRNLRDTVRFEDAVRALVAAGHRTFIEVSPHPVLTAAVQRTAEEMSVTVAAFGTLRRGDDDRTRLLTSLAEAHIHGVAVTWAEAFTGSGARRVPLPTYAFQRRRYWLDSTDGAADVASAGLETAGHPLLGAAVALAGADGAVVLTGRLSLRTHPWLADHAIGGSALLPGTAFLELALRAGEEAGCDVLAELTLHAPLALPETGAVQLQLVVGAAADDGRRTVRAYARPERAGRPVASGEQPDGEWTLHASGVLTTEGVGVETGFDLAQWPPAGAEPVLAEDAVEEVYERLAGHGYEYGPAFRGLRAVWRQGRDLYAEVALDPETAEQAGRFGVHPALLDASLHVLTVHALEQADAGSGHALLPFVWSGVRLHAVGASGLRVRVTPEGPEAARIQIADADGVPVASVRSLLSRPVSLERLAAAGRSGDDKLFTVRWELVAGAAVPSAEHPAPPVVDCRALPAAPAAAVRQVLEEVRRWLDGADPAGPPLVVVTRGAVSADPGEAVTDLAGAAVWGLVRSAQSEHPGRLVLVDVDEAAGLEIPPSLVLGEESQLAVRGGRVLAARLVRAVPGEDKDEDERLPVWPADGTVLVTGGTGTLGGLVARHLVRRWGVRRLLLLSRRGADAPGAGLLAEELAELGARVDVVACDVSDRRALADVLSGVSLSAVVHTAGVLRDATIASMTGEQVDEVVRSKADAAWHLHELTREMDLSAFVLFSSAAGVLGSPGQGNYAAANAFLDALAVTRRAQGLPAASLAWGLWAPASDMTGELSEADRQRMARAGFKAMSPEEGLALFDTALELGAPAVLAASFDLAAVRGRAGAGPVPPLLRRLVRPARRAASALPAREEADRTRRRLAGLPAAEREAALVTVVRDQVAVVLGHASSEEIPAETSILELGLDSLTAVELRNRLTAATGAELSPTAVFDHPTPLGLARFLADGLAAPAPGGAGTAADASGGGRAAAPLTALFRQACDAGQPTVALAMAREFARLRPVFDATGTDRSAGPGTGSAAGQGTDPAVGRGAVRASAPVRIARGSSGAGPVVVCVPSIVALGGVQQYLRLAASFEPAQDVRVLANPGFAEGEALPATMEAAVQHHLLSLEQDTSDGPLVLVGHSTGGLLAQAVAAGLERAGRRVTGVAMLDTYLPGDAGGTAVSDGVLGAVFAGMARRESDILGFTDARLSAMGRYLELLGTWEAPRISVPTLLVRASEPLDGAPPELIGPDDWQTSWPQPYTVTQTPGDHFTLLEEHADKTAQVVLDWLTGLV</sequence>
<evidence type="ECO:0000256" key="4">
    <source>
        <dbReference type="ARBA" id="ARBA00022553"/>
    </source>
</evidence>
<dbReference type="InterPro" id="IPR029058">
    <property type="entry name" value="AB_hydrolase_fold"/>
</dbReference>
<feature type="active site" description="Proton acceptor; for dehydratase activity" evidence="9">
    <location>
        <position position="2693"/>
    </location>
</feature>
<dbReference type="InterPro" id="IPR055123">
    <property type="entry name" value="SpnB-like_Rossmann"/>
</dbReference>
<protein>
    <submittedName>
        <fullName evidence="14">Type I polyketide synthase</fullName>
    </submittedName>
</protein>
<evidence type="ECO:0000256" key="2">
    <source>
        <dbReference type="ARBA" id="ARBA00004792"/>
    </source>
</evidence>